<dbReference type="InterPro" id="IPR010997">
    <property type="entry name" value="HRDC-like_sf"/>
</dbReference>
<dbReference type="SUPFAM" id="SSF47819">
    <property type="entry name" value="HRDC-like"/>
    <property type="match status" value="2"/>
</dbReference>
<dbReference type="PANTHER" id="PTHR47649:SF1">
    <property type="entry name" value="RIBONUCLEASE D"/>
    <property type="match status" value="1"/>
</dbReference>
<gene>
    <name evidence="2" type="ORF">OD750_023215</name>
</gene>
<evidence type="ECO:0000313" key="3">
    <source>
        <dbReference type="Proteomes" id="UP001139971"/>
    </source>
</evidence>
<dbReference type="InterPro" id="IPR002562">
    <property type="entry name" value="3'-5'_exonuclease_dom"/>
</dbReference>
<keyword evidence="3" id="KW-1185">Reference proteome</keyword>
<dbReference type="GO" id="GO:0000166">
    <property type="term" value="F:nucleotide binding"/>
    <property type="evidence" value="ECO:0007669"/>
    <property type="project" value="InterPro"/>
</dbReference>
<evidence type="ECO:0000313" key="2">
    <source>
        <dbReference type="EMBL" id="MDC8015447.1"/>
    </source>
</evidence>
<dbReference type="Gene3D" id="3.30.420.10">
    <property type="entry name" value="Ribonuclease H-like superfamily/Ribonuclease H"/>
    <property type="match status" value="1"/>
</dbReference>
<dbReference type="InterPro" id="IPR036397">
    <property type="entry name" value="RNaseH_sf"/>
</dbReference>
<proteinExistence type="predicted"/>
<comment type="caution">
    <text evidence="2">The sequence shown here is derived from an EMBL/GenBank/DDBJ whole genome shotgun (WGS) entry which is preliminary data.</text>
</comment>
<dbReference type="Proteomes" id="UP001139971">
    <property type="component" value="Unassembled WGS sequence"/>
</dbReference>
<dbReference type="InterPro" id="IPR012337">
    <property type="entry name" value="RNaseH-like_sf"/>
</dbReference>
<dbReference type="SUPFAM" id="SSF53098">
    <property type="entry name" value="Ribonuclease H-like"/>
    <property type="match status" value="1"/>
</dbReference>
<dbReference type="PANTHER" id="PTHR47649">
    <property type="entry name" value="RIBONUCLEASE D"/>
    <property type="match status" value="1"/>
</dbReference>
<evidence type="ECO:0000259" key="1">
    <source>
        <dbReference type="SMART" id="SM00474"/>
    </source>
</evidence>
<dbReference type="CDD" id="cd06142">
    <property type="entry name" value="RNaseD_exo"/>
    <property type="match status" value="1"/>
</dbReference>
<dbReference type="AlphaFoldDB" id="A0A9X4BLK3"/>
<dbReference type="InterPro" id="IPR051086">
    <property type="entry name" value="RNase_D-like"/>
</dbReference>
<accession>A0A9X4BLK3</accession>
<sequence>MYVWIDSIDPLQALLARHPGQRLVGLDTEFMRVDSFYPQLALAQVNLGGEIALIDPVALRGLGGIAPVLADPAVTVVMHSASEDLEALAPAVPDGIGELFDTQIAAAMTGLGLGLSYQKLVAAIAGVDLPKTETRSDWLRRPLSAQQLDYAAQDVVHLSALHDELGARLDALGRRAWHAEDCRRLLDKARRHRDGDAEPQRGFKGAAEWPREQQARLRRVLLWREAAARRADKPRPWLIDDAHALDFVQKPPHDADDLFARTKGLRALRGVLRAELFDVLTAPLDPAELDFAPIFPLPTPKQKRALAAMKDVVNATATELNLPDGLLCARRHLETLYFDRRWPDALEGWRKVLLYDALVSKLDD</sequence>
<reference evidence="2" key="1">
    <citation type="submission" date="2023-02" db="EMBL/GenBank/DDBJ databases">
        <title>Tahibacter soli sp. nov. isolated from soil.</title>
        <authorList>
            <person name="Baek J.H."/>
            <person name="Lee J.K."/>
            <person name="Choi D.G."/>
            <person name="Jeon C.O."/>
        </authorList>
    </citation>
    <scope>NUCLEOTIDE SEQUENCE</scope>
    <source>
        <strain evidence="2">BL</strain>
    </source>
</reference>
<feature type="domain" description="3'-5' exonuclease" evidence="1">
    <location>
        <begin position="2"/>
        <end position="170"/>
    </location>
</feature>
<protein>
    <submittedName>
        <fullName evidence="2">Ribonuclease D</fullName>
    </submittedName>
</protein>
<dbReference type="Gene3D" id="1.10.150.80">
    <property type="entry name" value="HRDC domain"/>
    <property type="match status" value="2"/>
</dbReference>
<dbReference type="EMBL" id="JAOVZO020000020">
    <property type="protein sequence ID" value="MDC8015447.1"/>
    <property type="molecule type" value="Genomic_DNA"/>
</dbReference>
<organism evidence="2 3">
    <name type="scientific">Tahibacter soli</name>
    <dbReference type="NCBI Taxonomy" id="2983605"/>
    <lineage>
        <taxon>Bacteria</taxon>
        <taxon>Pseudomonadati</taxon>
        <taxon>Pseudomonadota</taxon>
        <taxon>Gammaproteobacteria</taxon>
        <taxon>Lysobacterales</taxon>
        <taxon>Rhodanobacteraceae</taxon>
        <taxon>Tahibacter</taxon>
    </lineage>
</organism>
<dbReference type="InterPro" id="IPR044876">
    <property type="entry name" value="HRDC_dom_sf"/>
</dbReference>
<name>A0A9X4BLK3_9GAMM</name>
<dbReference type="GO" id="GO:0003676">
    <property type="term" value="F:nucleic acid binding"/>
    <property type="evidence" value="ECO:0007669"/>
    <property type="project" value="InterPro"/>
</dbReference>
<dbReference type="Pfam" id="PF01612">
    <property type="entry name" value="DNA_pol_A_exo1"/>
    <property type="match status" value="1"/>
</dbReference>
<dbReference type="GO" id="GO:0006139">
    <property type="term" value="P:nucleobase-containing compound metabolic process"/>
    <property type="evidence" value="ECO:0007669"/>
    <property type="project" value="InterPro"/>
</dbReference>
<dbReference type="RefSeq" id="WP_263540636.1">
    <property type="nucleotide sequence ID" value="NZ_JAOVZO020000020.1"/>
</dbReference>
<dbReference type="SMART" id="SM00474">
    <property type="entry name" value="35EXOc"/>
    <property type="match status" value="1"/>
</dbReference>
<dbReference type="GO" id="GO:0008408">
    <property type="term" value="F:3'-5' exonuclease activity"/>
    <property type="evidence" value="ECO:0007669"/>
    <property type="project" value="InterPro"/>
</dbReference>